<keyword evidence="2" id="KW-1185">Reference proteome</keyword>
<sequence length="66" mass="6968">MTRLERGPAVPGGFPTGARVTVVSGPHNGQHGLVVDRAPDLRPGSVWVRLSQSGTRLVPGHRLAVH</sequence>
<evidence type="ECO:0008006" key="3">
    <source>
        <dbReference type="Google" id="ProtNLM"/>
    </source>
</evidence>
<organism evidence="1 2">
    <name type="scientific">Pseudonocardia eucalypti</name>
    <dbReference type="NCBI Taxonomy" id="648755"/>
    <lineage>
        <taxon>Bacteria</taxon>
        <taxon>Bacillati</taxon>
        <taxon>Actinomycetota</taxon>
        <taxon>Actinomycetes</taxon>
        <taxon>Pseudonocardiales</taxon>
        <taxon>Pseudonocardiaceae</taxon>
        <taxon>Pseudonocardia</taxon>
    </lineage>
</organism>
<dbReference type="Proteomes" id="UP001428817">
    <property type="component" value="Unassembled WGS sequence"/>
</dbReference>
<proteinExistence type="predicted"/>
<evidence type="ECO:0000313" key="2">
    <source>
        <dbReference type="Proteomes" id="UP001428817"/>
    </source>
</evidence>
<dbReference type="RefSeq" id="WP_185066395.1">
    <property type="nucleotide sequence ID" value="NZ_BAABJP010000006.1"/>
</dbReference>
<accession>A0ABP9PQV1</accession>
<evidence type="ECO:0000313" key="1">
    <source>
        <dbReference type="EMBL" id="GAA5150118.1"/>
    </source>
</evidence>
<comment type="caution">
    <text evidence="1">The sequence shown here is derived from an EMBL/GenBank/DDBJ whole genome shotgun (WGS) entry which is preliminary data.</text>
</comment>
<gene>
    <name evidence="1" type="ORF">GCM10023321_14970</name>
</gene>
<protein>
    <recommendedName>
        <fullName evidence="3">KOW domain-containing protein</fullName>
    </recommendedName>
</protein>
<dbReference type="EMBL" id="BAABJP010000006">
    <property type="protein sequence ID" value="GAA5150118.1"/>
    <property type="molecule type" value="Genomic_DNA"/>
</dbReference>
<reference evidence="2" key="1">
    <citation type="journal article" date="2019" name="Int. J. Syst. Evol. Microbiol.">
        <title>The Global Catalogue of Microorganisms (GCM) 10K type strain sequencing project: providing services to taxonomists for standard genome sequencing and annotation.</title>
        <authorList>
            <consortium name="The Broad Institute Genomics Platform"/>
            <consortium name="The Broad Institute Genome Sequencing Center for Infectious Disease"/>
            <person name="Wu L."/>
            <person name="Ma J."/>
        </authorList>
    </citation>
    <scope>NUCLEOTIDE SEQUENCE [LARGE SCALE GENOMIC DNA]</scope>
    <source>
        <strain evidence="2">JCM 18303</strain>
    </source>
</reference>
<name>A0ABP9PQV1_9PSEU</name>